<comment type="similarity">
    <text evidence="1">Belongs to the 'GDXG' lipolytic enzyme family.</text>
</comment>
<dbReference type="InterPro" id="IPR029058">
    <property type="entry name" value="AB_hydrolase_fold"/>
</dbReference>
<feature type="domain" description="Alpha/beta hydrolase fold-3" evidence="3">
    <location>
        <begin position="87"/>
        <end position="293"/>
    </location>
</feature>
<dbReference type="InterPro" id="IPR002168">
    <property type="entry name" value="Lipase_GDXG_HIS_AS"/>
</dbReference>
<reference evidence="4 5" key="1">
    <citation type="journal article" date="2022" name="Front. Microbiol.">
        <title>Identification and characterization of a novel class of self-sufficient cytochrome P450 hydroxylase involved in cyclohexanecarboxylate degradation in Paraburkholderia terrae strain KU-64.</title>
        <authorList>
            <person name="Yamamoto T."/>
            <person name="Hasegawa Y."/>
            <person name="Iwaki H."/>
        </authorList>
    </citation>
    <scope>NUCLEOTIDE SEQUENCE [LARGE SCALE GENOMIC DNA]</scope>
    <source>
        <strain evidence="4 5">KU-64</strain>
    </source>
</reference>
<dbReference type="Proteomes" id="UP001319874">
    <property type="component" value="Chromosome 4"/>
</dbReference>
<gene>
    <name evidence="4" type="ORF">PTKU64_89820</name>
</gene>
<dbReference type="Pfam" id="PF07859">
    <property type="entry name" value="Abhydrolase_3"/>
    <property type="match status" value="1"/>
</dbReference>
<dbReference type="SUPFAM" id="SSF53474">
    <property type="entry name" value="alpha/beta-Hydrolases"/>
    <property type="match status" value="1"/>
</dbReference>
<evidence type="ECO:0000259" key="3">
    <source>
        <dbReference type="Pfam" id="PF07859"/>
    </source>
</evidence>
<dbReference type="PANTHER" id="PTHR48081:SF8">
    <property type="entry name" value="ALPHA_BETA HYDROLASE FOLD-3 DOMAIN-CONTAINING PROTEIN-RELATED"/>
    <property type="match status" value="1"/>
</dbReference>
<sequence length="321" mass="34785">MNTQTTPNTPDTATLAFLDALNSGTGPAIETLSPAEAREVLAGAQRSAPVDVSGIDVTRRTIEQDGLAVPLVIVKPQDARGVLPVFMFFHGGGWILGDYPTHERLVRDLVVQSGAAAVFVEYTPSPEARYPVAINEAYAATEWVAAHGEEIGVDGTRLAVVGNSVGGNMAAVVSQMAKDRHGPSIRFQGLMWPVTDHAFNNASYDAFDNGYFLSRDMMKWFWNAYTTDESERNERYASPLRASLDALKGLPPALIQTAQFDVLRDEGEAYGHRLDQAGNDVTTTQYKGTIHDFGLLNVLAADAPTRAAMQQMATALKTRLQ</sequence>
<name>A0ABM7UAZ5_9BURK</name>
<protein>
    <submittedName>
        <fullName evidence="4">Lipase</fullName>
    </submittedName>
</protein>
<evidence type="ECO:0000256" key="2">
    <source>
        <dbReference type="ARBA" id="ARBA00022801"/>
    </source>
</evidence>
<dbReference type="InterPro" id="IPR050300">
    <property type="entry name" value="GDXG_lipolytic_enzyme"/>
</dbReference>
<dbReference type="PROSITE" id="PS01173">
    <property type="entry name" value="LIPASE_GDXG_HIS"/>
    <property type="match status" value="1"/>
</dbReference>
<dbReference type="PANTHER" id="PTHR48081">
    <property type="entry name" value="AB HYDROLASE SUPERFAMILY PROTEIN C4A8.06C"/>
    <property type="match status" value="1"/>
</dbReference>
<organism evidence="4 5">
    <name type="scientific">Paraburkholderia terrae</name>
    <dbReference type="NCBI Taxonomy" id="311230"/>
    <lineage>
        <taxon>Bacteria</taxon>
        <taxon>Pseudomonadati</taxon>
        <taxon>Pseudomonadota</taxon>
        <taxon>Betaproteobacteria</taxon>
        <taxon>Burkholderiales</taxon>
        <taxon>Burkholderiaceae</taxon>
        <taxon>Paraburkholderia</taxon>
    </lineage>
</organism>
<evidence type="ECO:0000256" key="1">
    <source>
        <dbReference type="ARBA" id="ARBA00010515"/>
    </source>
</evidence>
<accession>A0ABM7UAZ5</accession>
<dbReference type="Gene3D" id="3.40.50.1820">
    <property type="entry name" value="alpha/beta hydrolase"/>
    <property type="match status" value="1"/>
</dbReference>
<dbReference type="RefSeq" id="WP_229517846.1">
    <property type="nucleotide sequence ID" value="NZ_AP024958.1"/>
</dbReference>
<dbReference type="EMBL" id="AP024958">
    <property type="protein sequence ID" value="BCZ85307.1"/>
    <property type="molecule type" value="Genomic_DNA"/>
</dbReference>
<dbReference type="InterPro" id="IPR013094">
    <property type="entry name" value="AB_hydrolase_3"/>
</dbReference>
<evidence type="ECO:0000313" key="5">
    <source>
        <dbReference type="Proteomes" id="UP001319874"/>
    </source>
</evidence>
<keyword evidence="5" id="KW-1185">Reference proteome</keyword>
<evidence type="ECO:0000313" key="4">
    <source>
        <dbReference type="EMBL" id="BCZ85307.1"/>
    </source>
</evidence>
<proteinExistence type="inferred from homology"/>
<keyword evidence="2" id="KW-0378">Hydrolase</keyword>